<feature type="compositionally biased region" description="Polar residues" evidence="1">
    <location>
        <begin position="20"/>
        <end position="38"/>
    </location>
</feature>
<dbReference type="Proteomes" id="UP001172673">
    <property type="component" value="Unassembled WGS sequence"/>
</dbReference>
<protein>
    <submittedName>
        <fullName evidence="2">Uncharacterized protein</fullName>
    </submittedName>
</protein>
<reference evidence="2" key="1">
    <citation type="submission" date="2022-10" db="EMBL/GenBank/DDBJ databases">
        <title>Culturing micro-colonial fungi from biological soil crusts in the Mojave desert and describing Neophaeococcomyces mojavensis, and introducing the new genera and species Taxawa tesnikishii.</title>
        <authorList>
            <person name="Kurbessoian T."/>
            <person name="Stajich J.E."/>
        </authorList>
    </citation>
    <scope>NUCLEOTIDE SEQUENCE</scope>
    <source>
        <strain evidence="2">TK_41</strain>
    </source>
</reference>
<dbReference type="AlphaFoldDB" id="A0AA39CQU5"/>
<evidence type="ECO:0000313" key="2">
    <source>
        <dbReference type="EMBL" id="KAJ9617217.1"/>
    </source>
</evidence>
<accession>A0AA39CQU5</accession>
<dbReference type="EMBL" id="JAPDRK010000001">
    <property type="protein sequence ID" value="KAJ9617217.1"/>
    <property type="molecule type" value="Genomic_DNA"/>
</dbReference>
<gene>
    <name evidence="2" type="ORF">H2200_000938</name>
</gene>
<organism evidence="2 3">
    <name type="scientific">Cladophialophora chaetospira</name>
    <dbReference type="NCBI Taxonomy" id="386627"/>
    <lineage>
        <taxon>Eukaryota</taxon>
        <taxon>Fungi</taxon>
        <taxon>Dikarya</taxon>
        <taxon>Ascomycota</taxon>
        <taxon>Pezizomycotina</taxon>
        <taxon>Eurotiomycetes</taxon>
        <taxon>Chaetothyriomycetidae</taxon>
        <taxon>Chaetothyriales</taxon>
        <taxon>Herpotrichiellaceae</taxon>
        <taxon>Cladophialophora</taxon>
    </lineage>
</organism>
<comment type="caution">
    <text evidence="2">The sequence shown here is derived from an EMBL/GenBank/DDBJ whole genome shotgun (WGS) entry which is preliminary data.</text>
</comment>
<name>A0AA39CQU5_9EURO</name>
<evidence type="ECO:0000313" key="3">
    <source>
        <dbReference type="Proteomes" id="UP001172673"/>
    </source>
</evidence>
<evidence type="ECO:0000256" key="1">
    <source>
        <dbReference type="SAM" id="MobiDB-lite"/>
    </source>
</evidence>
<feature type="region of interest" description="Disordered" evidence="1">
    <location>
        <begin position="12"/>
        <end position="38"/>
    </location>
</feature>
<sequence>MNPLIVQAMASLGLSPPDNAPTNNSSVDTPSLSISPSDKWSELPAEIKANILEYFDGEQETLKVCRLIDKATTAQAARLLFRKIHLWPSTNSLERVSKIADSPTLALHVKVLQCHRHRLKEVSLEEFMKSQSVATRLRSLWRNDASSLADQLYSSYLNEIHSQEQFGGYDGYGHKEFWVTVGKFPNLKTFFYGKDWVYSTWADGQHLLPNGSSLAQRTGVRELEYHYETTGLSLMRILFPPPEIRIRPKAQKITSLELLCKDDEFDYVMVSRCKSLSNVSSLKLIFEIQPIFTPPELLTGPLSTGARTYDRMASWFPCLRELCFGFDRQALHHDDALSTRAIAQKTRTFLAGTFIGITHLTLDSITVGLETLTTFLRRHSSSLKLLTIKNLEFVDTDKSSSSISVSVPKLLQAIRAETDLEDFQLQGTIADITGTRMHCGWAKPGSLTNDVNDYVCHRSDILPPGVVDLTAQEDCARTCHPATKTSSLEQEDSWKIEVPKTPKMLSREQLALLVKAVSMEEELHDLNKSSAVHHLKFRCQKSRNEPTLHPLVGLPLAIATGGLSCAAMGIYRGVTLSRRAKKAQNLGLNQNQMGGLDMSMLEKEQQLENGGYIVPSPVSAVSPTVSELQGASPLERKHSIAVSEMIGSPVEPAPPRYSEVMGTEVGEKM</sequence>
<keyword evidence="3" id="KW-1185">Reference proteome</keyword>
<proteinExistence type="predicted"/>